<evidence type="ECO:0000313" key="3">
    <source>
        <dbReference type="Proteomes" id="UP000464954"/>
    </source>
</evidence>
<reference evidence="2 3" key="1">
    <citation type="submission" date="2020-01" db="EMBL/GenBank/DDBJ databases">
        <title>Ponticoccus aerotolerans gen. nov., sp. nov., an anaerobic bacterium and proposal of Ponticoccusceae fam. nov., Ponticoccusles ord. nov. and Ponticoccuse classis nov. in the phylum Kiritimatiellaeota.</title>
        <authorList>
            <person name="Zhou L.Y."/>
            <person name="Du Z.J."/>
        </authorList>
    </citation>
    <scope>NUCLEOTIDE SEQUENCE [LARGE SCALE GENOMIC DNA]</scope>
    <source>
        <strain evidence="2 3">S-5007</strain>
    </source>
</reference>
<feature type="signal peptide" evidence="1">
    <location>
        <begin position="1"/>
        <end position="20"/>
    </location>
</feature>
<protein>
    <submittedName>
        <fullName evidence="2">Uncharacterized protein</fullName>
    </submittedName>
</protein>
<evidence type="ECO:0000313" key="2">
    <source>
        <dbReference type="EMBL" id="QHI68275.1"/>
    </source>
</evidence>
<name>A0A6P1MAY2_9BACT</name>
<evidence type="ECO:0000256" key="1">
    <source>
        <dbReference type="SAM" id="SignalP"/>
    </source>
</evidence>
<keyword evidence="1" id="KW-0732">Signal</keyword>
<dbReference type="EMBL" id="CP047593">
    <property type="protein sequence ID" value="QHI68275.1"/>
    <property type="molecule type" value="Genomic_DNA"/>
</dbReference>
<dbReference type="KEGG" id="taer:GT409_01995"/>
<keyword evidence="3" id="KW-1185">Reference proteome</keyword>
<accession>A0A6P1MAY2</accession>
<dbReference type="RefSeq" id="WP_160626437.1">
    <property type="nucleotide sequence ID" value="NZ_CP047593.1"/>
</dbReference>
<sequence length="621" mass="65286">MKIQDYIFVLILSLTWASHAETVVWDDGASDGSRWGTAANWNPDTTPNSSDDFDFAGNSISALGGDMTAKTLIGGDSSTLRMRSAGVGLYGDLRLVGSNVFWRYVETGEKTVSFAVNGSATVGGDDFRFMIDHADDTVTFDIQTLILQASSKVRKQGSGNLILNAASCSANGNTIEVDSGQLMLDGAADYSGLTIDVTGATSSGKFVVGTNSITLAGLIIEGTEIDPGVYAPGDDIFTTYSARLVNDGGTLNVGAVPSSTVTWDEGAADSSRWGTAANWNPDTLPNSVDDFDFTGNSISALGGDMIAKTLIAGDASTLRMRSPGVSLLGDLQLVGSNVLWRYVETGEMTVSFSVDGSAMVGGDDFRFMIDHADDTVTFNMQSLILPASSKIQKQGSGNLTLNATSCTVNGNTIEVDSGKLTLDGTADYSDLTIDVTGATSSGKFVVGSNSVTLAGLTIEGNFIDSGVYAPGDDIFTTYSARLLNEGGTLIIGATEGYDLWVENAGLTAGVNDGLTDNPDGDALNNLYEYGLGGNPIDETDMGQQATFVNDDGTMTFVHVQRSDDSSLSYYLETCDDLVSGAWTNNGYLVTGTNVTGNTFDYVTNMVLTVDGQKFIRLVIEK</sequence>
<gene>
    <name evidence="2" type="ORF">GT409_01995</name>
</gene>
<dbReference type="Proteomes" id="UP000464954">
    <property type="component" value="Chromosome"/>
</dbReference>
<proteinExistence type="predicted"/>
<organism evidence="2 3">
    <name type="scientific">Tichowtungia aerotolerans</name>
    <dbReference type="NCBI Taxonomy" id="2697043"/>
    <lineage>
        <taxon>Bacteria</taxon>
        <taxon>Pseudomonadati</taxon>
        <taxon>Kiritimatiellota</taxon>
        <taxon>Tichowtungiia</taxon>
        <taxon>Tichowtungiales</taxon>
        <taxon>Tichowtungiaceae</taxon>
        <taxon>Tichowtungia</taxon>
    </lineage>
</organism>
<feature type="chain" id="PRO_5027068926" evidence="1">
    <location>
        <begin position="21"/>
        <end position="621"/>
    </location>
</feature>
<dbReference type="AlphaFoldDB" id="A0A6P1MAY2"/>